<proteinExistence type="predicted"/>
<evidence type="ECO:0000313" key="4">
    <source>
        <dbReference type="WBParaSite" id="TCNE_0001611601-mRNA-1"/>
    </source>
</evidence>
<dbReference type="AlphaFoldDB" id="A0A183V5U5"/>
<protein>
    <submittedName>
        <fullName evidence="2 4">Uncharacterized protein</fullName>
    </submittedName>
</protein>
<reference evidence="4" key="1">
    <citation type="submission" date="2016-06" db="UniProtKB">
        <authorList>
            <consortium name="WormBaseParasite"/>
        </authorList>
    </citation>
    <scope>IDENTIFICATION</scope>
</reference>
<evidence type="ECO:0000256" key="1">
    <source>
        <dbReference type="SAM" id="MobiDB-lite"/>
    </source>
</evidence>
<organism evidence="3 4">
    <name type="scientific">Toxocara canis</name>
    <name type="common">Canine roundworm</name>
    <dbReference type="NCBI Taxonomy" id="6265"/>
    <lineage>
        <taxon>Eukaryota</taxon>
        <taxon>Metazoa</taxon>
        <taxon>Ecdysozoa</taxon>
        <taxon>Nematoda</taxon>
        <taxon>Chromadorea</taxon>
        <taxon>Rhabditida</taxon>
        <taxon>Spirurina</taxon>
        <taxon>Ascaridomorpha</taxon>
        <taxon>Ascaridoidea</taxon>
        <taxon>Toxocaridae</taxon>
        <taxon>Toxocara</taxon>
    </lineage>
</organism>
<reference evidence="2 3" key="2">
    <citation type="submission" date="2018-11" db="EMBL/GenBank/DDBJ databases">
        <authorList>
            <consortium name="Pathogen Informatics"/>
        </authorList>
    </citation>
    <scope>NUCLEOTIDE SEQUENCE [LARGE SCALE GENOMIC DNA]</scope>
</reference>
<sequence>MDVRADMSNGTRSGMRKNRSTRWDTPTTSVQNTNVTASIPLPTGPPVQQTISLDTIPVPNRAAAMCPPISPHVALAAGPSSLNSEGFHVYLIFLFQALAYKLGRGLLLLLRGLTDHRKENKIAYACHVCFDGSFLRECG</sequence>
<feature type="region of interest" description="Disordered" evidence="1">
    <location>
        <begin position="1"/>
        <end position="29"/>
    </location>
</feature>
<accession>A0A183V5U5</accession>
<evidence type="ECO:0000313" key="3">
    <source>
        <dbReference type="Proteomes" id="UP000050794"/>
    </source>
</evidence>
<evidence type="ECO:0000313" key="2">
    <source>
        <dbReference type="EMBL" id="VDM47436.1"/>
    </source>
</evidence>
<name>A0A183V5U5_TOXCA</name>
<dbReference type="EMBL" id="UYWY01023341">
    <property type="protein sequence ID" value="VDM47436.1"/>
    <property type="molecule type" value="Genomic_DNA"/>
</dbReference>
<dbReference type="Proteomes" id="UP000050794">
    <property type="component" value="Unassembled WGS sequence"/>
</dbReference>
<gene>
    <name evidence="2" type="ORF">TCNE_LOCUS16115</name>
</gene>
<keyword evidence="3" id="KW-1185">Reference proteome</keyword>
<dbReference type="WBParaSite" id="TCNE_0001611601-mRNA-1">
    <property type="protein sequence ID" value="TCNE_0001611601-mRNA-1"/>
    <property type="gene ID" value="TCNE_0001611601"/>
</dbReference>